<feature type="transmembrane region" description="Helical" evidence="2">
    <location>
        <begin position="209"/>
        <end position="234"/>
    </location>
</feature>
<dbReference type="GO" id="GO:0008168">
    <property type="term" value="F:methyltransferase activity"/>
    <property type="evidence" value="ECO:0007669"/>
    <property type="project" value="UniProtKB-KW"/>
</dbReference>
<dbReference type="InterPro" id="IPR010627">
    <property type="entry name" value="Prepilin_pept_A24_N"/>
</dbReference>
<feature type="domain" description="Prepilin peptidase A24 N-terminal" evidence="3">
    <location>
        <begin position="21"/>
        <end position="101"/>
    </location>
</feature>
<proteinExistence type="predicted"/>
<keyword evidence="2" id="KW-1133">Transmembrane helix</keyword>
<keyword evidence="4" id="KW-0378">Hydrolase</keyword>
<gene>
    <name evidence="4" type="ORF">MNBD_PLANCTO03-730</name>
</gene>
<feature type="transmembrane region" description="Helical" evidence="2">
    <location>
        <begin position="505"/>
        <end position="524"/>
    </location>
</feature>
<keyword evidence="2" id="KW-0472">Membrane</keyword>
<keyword evidence="4" id="KW-0808">Transferase</keyword>
<dbReference type="InterPro" id="IPR050882">
    <property type="entry name" value="Prepilin_peptidase/N-MTase"/>
</dbReference>
<feature type="transmembrane region" description="Helical" evidence="2">
    <location>
        <begin position="85"/>
        <end position="106"/>
    </location>
</feature>
<dbReference type="EMBL" id="UOGK01000167">
    <property type="protein sequence ID" value="VAX38904.1"/>
    <property type="molecule type" value="Genomic_DNA"/>
</dbReference>
<keyword evidence="4" id="KW-0489">Methyltransferase</keyword>
<dbReference type="PANTHER" id="PTHR30487">
    <property type="entry name" value="TYPE 4 PREPILIN-LIKE PROTEINS LEADER PEPTIDE-PROCESSING ENZYME"/>
    <property type="match status" value="1"/>
</dbReference>
<dbReference type="GO" id="GO:0032259">
    <property type="term" value="P:methylation"/>
    <property type="evidence" value="ECO:0007669"/>
    <property type="project" value="UniProtKB-KW"/>
</dbReference>
<feature type="transmembrane region" description="Helical" evidence="2">
    <location>
        <begin position="165"/>
        <end position="185"/>
    </location>
</feature>
<organism evidence="4">
    <name type="scientific">hydrothermal vent metagenome</name>
    <dbReference type="NCBI Taxonomy" id="652676"/>
    <lineage>
        <taxon>unclassified sequences</taxon>
        <taxon>metagenomes</taxon>
        <taxon>ecological metagenomes</taxon>
    </lineage>
</organism>
<accession>A0A3B1DRX6</accession>
<feature type="transmembrane region" description="Helical" evidence="2">
    <location>
        <begin position="286"/>
        <end position="304"/>
    </location>
</feature>
<feature type="transmembrane region" description="Helical" evidence="2">
    <location>
        <begin position="6"/>
        <end position="32"/>
    </location>
</feature>
<reference evidence="4" key="1">
    <citation type="submission" date="2018-06" db="EMBL/GenBank/DDBJ databases">
        <authorList>
            <person name="Zhirakovskaya E."/>
        </authorList>
    </citation>
    <scope>NUCLEOTIDE SEQUENCE</scope>
</reference>
<evidence type="ECO:0000313" key="4">
    <source>
        <dbReference type="EMBL" id="VAX38904.1"/>
    </source>
</evidence>
<protein>
    <submittedName>
        <fullName evidence="4">Leader peptidase (Prepilin peptidase) / N-methyltransferase</fullName>
        <ecNumber evidence="4">3.4.23.43</ecNumber>
    </submittedName>
</protein>
<dbReference type="GO" id="GO:0004190">
    <property type="term" value="F:aspartic-type endopeptidase activity"/>
    <property type="evidence" value="ECO:0007669"/>
    <property type="project" value="UniProtKB-EC"/>
</dbReference>
<feature type="transmembrane region" description="Helical" evidence="2">
    <location>
        <begin position="458"/>
        <end position="485"/>
    </location>
</feature>
<dbReference type="GO" id="GO:0005886">
    <property type="term" value="C:plasma membrane"/>
    <property type="evidence" value="ECO:0007669"/>
    <property type="project" value="TreeGrafter"/>
</dbReference>
<name>A0A3B1DRX6_9ZZZZ</name>
<feature type="transmembrane region" description="Helical" evidence="2">
    <location>
        <begin position="375"/>
        <end position="394"/>
    </location>
</feature>
<dbReference type="Pfam" id="PF06750">
    <property type="entry name" value="A24_N_bact"/>
    <property type="match status" value="1"/>
</dbReference>
<feature type="transmembrane region" description="Helical" evidence="2">
    <location>
        <begin position="414"/>
        <end position="438"/>
    </location>
</feature>
<evidence type="ECO:0000256" key="1">
    <source>
        <dbReference type="SAM" id="MobiDB-lite"/>
    </source>
</evidence>
<dbReference type="EC" id="3.4.23.43" evidence="4"/>
<dbReference type="PANTHER" id="PTHR30487:SF0">
    <property type="entry name" value="PREPILIN LEADER PEPTIDASE_N-METHYLTRANSFERASE-RELATED"/>
    <property type="match status" value="1"/>
</dbReference>
<evidence type="ECO:0000259" key="3">
    <source>
        <dbReference type="Pfam" id="PF06750"/>
    </source>
</evidence>
<dbReference type="AlphaFoldDB" id="A0A3B1DRX6"/>
<keyword evidence="2" id="KW-0812">Transmembrane</keyword>
<evidence type="ECO:0000256" key="2">
    <source>
        <dbReference type="SAM" id="Phobius"/>
    </source>
</evidence>
<dbReference type="GO" id="GO:0006465">
    <property type="term" value="P:signal peptide processing"/>
    <property type="evidence" value="ECO:0007669"/>
    <property type="project" value="TreeGrafter"/>
</dbReference>
<feature type="transmembrane region" description="Helical" evidence="2">
    <location>
        <begin position="310"/>
        <end position="331"/>
    </location>
</feature>
<feature type="transmembrane region" description="Helical" evidence="2">
    <location>
        <begin position="134"/>
        <end position="153"/>
    </location>
</feature>
<sequence>MTHQMLMTFFAGTQILFAFAFGSCVGSLINVLAYRMPLGLSVVTPPSRCPKCDHLLSWRDNIPVFGWLFLRGKCRFCKTRISPEYPIVEAFVGLIFVLFYVLWYIVPDHGAVWLGFDWSMLKPEWAMNGFGRTWPIFVTLLVMVSSLIAMTIIDARTFTIPLSLTWTPAIVALVAHPLWAAWLAFRGTLWRYTAAGEWWAIPTPGESGWPMLCAAFGGLLGLLIANVLLGLGLIRRSFADYDEWEAKALAEAGIEPEEAAHQPGVEGERDEEEKAATSRNTHSRSAAVVAACMVMGAVLGGLVAGKALGIPAALGALAGILVAIPLAGSICRAIGRGSGKDTPAVEGEPKTADEGTPAEMWIQYPHARREVCKELIFLAPCIGLAVVGWFVGARLGAPWSVDPVTYDLVASRAIPLWCSVLGGVAMGYLIGGGIVWAIRIFGTLGFGKEAMGLGDVHLLAAVGAAVGWIDALLAFFVAPFIALYIVLLQTTWTGNGRKAMPYGPYLAMATLAVVLGKVGFEAALAQMFGSSVPLDFP</sequence>
<feature type="region of interest" description="Disordered" evidence="1">
    <location>
        <begin position="252"/>
        <end position="281"/>
    </location>
</feature>